<proteinExistence type="inferred from homology"/>
<dbReference type="InterPro" id="IPR009072">
    <property type="entry name" value="Histone-fold"/>
</dbReference>
<dbReference type="CDD" id="cd08050">
    <property type="entry name" value="TAF6C"/>
    <property type="match status" value="1"/>
</dbReference>
<keyword evidence="3" id="KW-0805">Transcription regulation</keyword>
<dbReference type="GO" id="GO:0046695">
    <property type="term" value="C:SLIK (SAGA-like) complex"/>
    <property type="evidence" value="ECO:0007669"/>
    <property type="project" value="InterPro"/>
</dbReference>
<dbReference type="Proteomes" id="UP000246740">
    <property type="component" value="Unassembled WGS sequence"/>
</dbReference>
<dbReference type="InterPro" id="IPR037796">
    <property type="entry name" value="TAF6"/>
</dbReference>
<name>A0A317XZE3_9BASI</name>
<dbReference type="GO" id="GO:0005669">
    <property type="term" value="C:transcription factor TFIID complex"/>
    <property type="evidence" value="ECO:0007669"/>
    <property type="project" value="InterPro"/>
</dbReference>
<dbReference type="GO" id="GO:0016251">
    <property type="term" value="F:RNA polymerase II general transcription initiation factor activity"/>
    <property type="evidence" value="ECO:0007669"/>
    <property type="project" value="InterPro"/>
</dbReference>
<dbReference type="GO" id="GO:0006325">
    <property type="term" value="P:chromatin organization"/>
    <property type="evidence" value="ECO:0007669"/>
    <property type="project" value="UniProtKB-ARBA"/>
</dbReference>
<dbReference type="InterPro" id="IPR011442">
    <property type="entry name" value="TAF6_C"/>
</dbReference>
<dbReference type="STRING" id="1882483.A0A317XZE3"/>
<dbReference type="GO" id="GO:0003713">
    <property type="term" value="F:transcription coactivator activity"/>
    <property type="evidence" value="ECO:0007669"/>
    <property type="project" value="TreeGrafter"/>
</dbReference>
<reference evidence="10 11" key="1">
    <citation type="journal article" date="2018" name="Mol. Biol. Evol.">
        <title>Broad Genomic Sampling Reveals a Smut Pathogenic Ancestry of the Fungal Clade Ustilaginomycotina.</title>
        <authorList>
            <person name="Kijpornyongpan T."/>
            <person name="Mondo S.J."/>
            <person name="Barry K."/>
            <person name="Sandor L."/>
            <person name="Lee J."/>
            <person name="Lipzen A."/>
            <person name="Pangilinan J."/>
            <person name="LaButti K."/>
            <person name="Hainaut M."/>
            <person name="Henrissat B."/>
            <person name="Grigoriev I.V."/>
            <person name="Spatafora J.W."/>
            <person name="Aime M.C."/>
        </authorList>
    </citation>
    <scope>NUCLEOTIDE SEQUENCE [LARGE SCALE GENOMIC DNA]</scope>
    <source>
        <strain evidence="10 11">MCA 3645</strain>
    </source>
</reference>
<keyword evidence="11" id="KW-1185">Reference proteome</keyword>
<dbReference type="GO" id="GO:0051123">
    <property type="term" value="P:RNA polymerase II preinitiation complex assembly"/>
    <property type="evidence" value="ECO:0007669"/>
    <property type="project" value="TreeGrafter"/>
</dbReference>
<dbReference type="PANTHER" id="PTHR10221">
    <property type="entry name" value="TRANSCRIPTION INITIATION FACTOR TFIID SUBUNIT 6"/>
    <property type="match status" value="1"/>
</dbReference>
<keyword evidence="5" id="KW-0539">Nucleus</keyword>
<dbReference type="SUPFAM" id="SSF47113">
    <property type="entry name" value="Histone-fold"/>
    <property type="match status" value="1"/>
</dbReference>
<feature type="compositionally biased region" description="Low complexity" evidence="8">
    <location>
        <begin position="673"/>
        <end position="701"/>
    </location>
</feature>
<sequence>MAPSSKAGAGLGAPAGPSSSSSNGAALGLGLSGSAAGPSSGGIGLGPLAGVPSSVYPTDTIKDVAESLGIVGMKDSVAAALAADVEYRIREIVQDAAKYMRHSKRDQLKTTDVDAALRARNVEPLYGFMSTSLGRSGGPSSRMTAGPTFRRVQSASGVPLHYVEDEEIDFDKILEAGPKIGIGRGVGWGAHWLAIEGVQPAVPQNPSPVAVAEANTTSMFRGPTSTQASASVTAAKAVTVAGGDGQAIAKPLVKHILSRELQLYYERLTKAIVNPPPEADEDLDEEPEPEPESEPAPPAAAAKSGDEDVQMESAASPRDSNAILTPPRPTISLPKPLKSFAQKGFGNHVRDAALASLRGDPGLHQLVPYLIQFVGSKVIETLRAPAHMLGGESIGDAVPSGAPEATAETTKTITMADNHMLSVMLGALHAILINPHIFVEPYLHQMMPSLLSILLTASLAESNAPGLGPSNDRSGSALITAGPSAYALRAHAAALLVHIVDSYGASYPTLKPRVVATLLKALMSGTGQEASAGGADSTAVSKQSPASAGTKLGAVMALRRLGKASFRVLLSEPQGPASDLSASGHSPLYQLGSWLSRPESGSARQINAIVNEIASGLDALLPAFLPPNSATQGSEHERLELLQQKFGEFWSRRVIQRDQRARIALEIEIGMRTSSSSSTSTSNGPAAATAAPAETEAKTGASNPVTKPEP</sequence>
<evidence type="ECO:0000256" key="4">
    <source>
        <dbReference type="ARBA" id="ARBA00023163"/>
    </source>
</evidence>
<gene>
    <name evidence="10" type="ORF">BCV70DRAFT_197857</name>
</gene>
<dbReference type="OrthoDB" id="361039at2759"/>
<dbReference type="Pfam" id="PF07571">
    <property type="entry name" value="TAF6_C"/>
    <property type="match status" value="2"/>
</dbReference>
<keyword evidence="4" id="KW-0804">Transcription</keyword>
<dbReference type="SMART" id="SM00803">
    <property type="entry name" value="TAF"/>
    <property type="match status" value="1"/>
</dbReference>
<evidence type="ECO:0000256" key="3">
    <source>
        <dbReference type="ARBA" id="ARBA00023015"/>
    </source>
</evidence>
<dbReference type="InterPro" id="IPR046344">
    <property type="entry name" value="TAF6_C_sf"/>
</dbReference>
<feature type="region of interest" description="Disordered" evidence="8">
    <location>
        <begin position="1"/>
        <end position="29"/>
    </location>
</feature>
<dbReference type="Gene3D" id="1.10.20.10">
    <property type="entry name" value="Histone, subunit A"/>
    <property type="match status" value="1"/>
</dbReference>
<evidence type="ECO:0000313" key="11">
    <source>
        <dbReference type="Proteomes" id="UP000246740"/>
    </source>
</evidence>
<feature type="domain" description="TATA box binding protein associated factor (TAF) histone-like fold" evidence="9">
    <location>
        <begin position="54"/>
        <end position="118"/>
    </location>
</feature>
<organism evidence="10 11">
    <name type="scientific">Testicularia cyperi</name>
    <dbReference type="NCBI Taxonomy" id="1882483"/>
    <lineage>
        <taxon>Eukaryota</taxon>
        <taxon>Fungi</taxon>
        <taxon>Dikarya</taxon>
        <taxon>Basidiomycota</taxon>
        <taxon>Ustilaginomycotina</taxon>
        <taxon>Ustilaginomycetes</taxon>
        <taxon>Ustilaginales</taxon>
        <taxon>Anthracoideaceae</taxon>
        <taxon>Testicularia</taxon>
    </lineage>
</organism>
<evidence type="ECO:0000256" key="2">
    <source>
        <dbReference type="ARBA" id="ARBA00007688"/>
    </source>
</evidence>
<dbReference type="InParanoid" id="A0A317XZE3"/>
<protein>
    <recommendedName>
        <fullName evidence="6">TBP-associated factor 6</fullName>
    </recommendedName>
    <alternativeName>
        <fullName evidence="7">Transcription initiation factor TFIID subunit 6</fullName>
    </alternativeName>
</protein>
<dbReference type="PANTHER" id="PTHR10221:SF9">
    <property type="entry name" value="TRANSCRIPTION INITIATION FACTOR TFIID SUBUNIT 6"/>
    <property type="match status" value="1"/>
</dbReference>
<dbReference type="Gene3D" id="1.25.40.770">
    <property type="entry name" value="TAF6, C-terminal HEAT repeat domain"/>
    <property type="match status" value="1"/>
</dbReference>
<evidence type="ECO:0000256" key="6">
    <source>
        <dbReference type="ARBA" id="ARBA00076308"/>
    </source>
</evidence>
<dbReference type="FunCoup" id="A0A317XZE3">
    <property type="interactions" value="413"/>
</dbReference>
<comment type="subcellular location">
    <subcellularLocation>
        <location evidence="1">Nucleus</location>
    </subcellularLocation>
</comment>
<feature type="region of interest" description="Disordered" evidence="8">
    <location>
        <begin position="274"/>
        <end position="337"/>
    </location>
</feature>
<dbReference type="InterPro" id="IPR004823">
    <property type="entry name" value="TAF_TATA-bd_Histone-like_dom"/>
</dbReference>
<evidence type="ECO:0000259" key="9">
    <source>
        <dbReference type="SMART" id="SM00803"/>
    </source>
</evidence>
<dbReference type="FunFam" id="1.10.20.10:FF:000033">
    <property type="entry name" value="Transcription initiation factor TFIID complex subunit"/>
    <property type="match status" value="1"/>
</dbReference>
<dbReference type="Pfam" id="PF02969">
    <property type="entry name" value="TAF"/>
    <property type="match status" value="1"/>
</dbReference>
<feature type="region of interest" description="Disordered" evidence="8">
    <location>
        <begin position="671"/>
        <end position="710"/>
    </location>
</feature>
<evidence type="ECO:0000256" key="8">
    <source>
        <dbReference type="SAM" id="MobiDB-lite"/>
    </source>
</evidence>
<comment type="similarity">
    <text evidence="2">Belongs to the TAF6 family.</text>
</comment>
<feature type="compositionally biased region" description="Acidic residues" evidence="8">
    <location>
        <begin position="278"/>
        <end position="293"/>
    </location>
</feature>
<evidence type="ECO:0000256" key="7">
    <source>
        <dbReference type="ARBA" id="ARBA00093655"/>
    </source>
</evidence>
<evidence type="ECO:0000313" key="10">
    <source>
        <dbReference type="EMBL" id="PWZ03657.1"/>
    </source>
</evidence>
<evidence type="ECO:0000256" key="1">
    <source>
        <dbReference type="ARBA" id="ARBA00004123"/>
    </source>
</evidence>
<dbReference type="AlphaFoldDB" id="A0A317XZE3"/>
<dbReference type="EMBL" id="KZ819188">
    <property type="protein sequence ID" value="PWZ03657.1"/>
    <property type="molecule type" value="Genomic_DNA"/>
</dbReference>
<dbReference type="GO" id="GO:0046982">
    <property type="term" value="F:protein heterodimerization activity"/>
    <property type="evidence" value="ECO:0007669"/>
    <property type="project" value="InterPro"/>
</dbReference>
<dbReference type="CDD" id="cd22931">
    <property type="entry name" value="HFD_TAF6"/>
    <property type="match status" value="1"/>
</dbReference>
<evidence type="ECO:0000256" key="5">
    <source>
        <dbReference type="ARBA" id="ARBA00023242"/>
    </source>
</evidence>
<dbReference type="GO" id="GO:0000124">
    <property type="term" value="C:SAGA complex"/>
    <property type="evidence" value="ECO:0007669"/>
    <property type="project" value="InterPro"/>
</dbReference>
<accession>A0A317XZE3</accession>